<keyword evidence="1" id="KW-0812">Transmembrane</keyword>
<evidence type="ECO:0000313" key="3">
    <source>
        <dbReference type="Proteomes" id="UP000018850"/>
    </source>
</evidence>
<gene>
    <name evidence="2" type="ORF">P278_02920</name>
</gene>
<feature type="transmembrane region" description="Helical" evidence="1">
    <location>
        <begin position="21"/>
        <end position="43"/>
    </location>
</feature>
<accession>W2UTL6</accession>
<dbReference type="Proteomes" id="UP000018850">
    <property type="component" value="Unassembled WGS sequence"/>
</dbReference>
<dbReference type="AlphaFoldDB" id="W2UTL6"/>
<dbReference type="PATRIC" id="fig|1286632.3.peg.293"/>
<reference evidence="2 3" key="2">
    <citation type="journal article" date="2016" name="Genome Announc.">
        <title>Draft Genome Sequence of Zhouia amylolytica AD3, Isolated from Tidal Flat Sediment.</title>
        <authorList>
            <person name="Jia B."/>
            <person name="Jin H.M."/>
            <person name="Lee H.J."/>
            <person name="Jeon C.O."/>
        </authorList>
    </citation>
    <scope>NUCLEOTIDE SEQUENCE [LARGE SCALE GENOMIC DNA]</scope>
    <source>
        <strain evidence="2 3">AD3</strain>
    </source>
</reference>
<name>W2UTL6_9FLAO</name>
<feature type="transmembrane region" description="Helical" evidence="1">
    <location>
        <begin position="121"/>
        <end position="139"/>
    </location>
</feature>
<organism evidence="2 3">
    <name type="scientific">Zhouia amylolytica AD3</name>
    <dbReference type="NCBI Taxonomy" id="1286632"/>
    <lineage>
        <taxon>Bacteria</taxon>
        <taxon>Pseudomonadati</taxon>
        <taxon>Bacteroidota</taxon>
        <taxon>Flavobacteriia</taxon>
        <taxon>Flavobacteriales</taxon>
        <taxon>Flavobacteriaceae</taxon>
        <taxon>Zhouia</taxon>
    </lineage>
</organism>
<proteinExistence type="predicted"/>
<feature type="transmembrane region" description="Helical" evidence="1">
    <location>
        <begin position="169"/>
        <end position="188"/>
    </location>
</feature>
<dbReference type="EMBL" id="AYXY01000001">
    <property type="protein sequence ID" value="ETN96866.1"/>
    <property type="molecule type" value="Genomic_DNA"/>
</dbReference>
<comment type="caution">
    <text evidence="2">The sequence shown here is derived from an EMBL/GenBank/DDBJ whole genome shotgun (WGS) entry which is preliminary data.</text>
</comment>
<keyword evidence="3" id="KW-1185">Reference proteome</keyword>
<evidence type="ECO:0008006" key="4">
    <source>
        <dbReference type="Google" id="ProtNLM"/>
    </source>
</evidence>
<evidence type="ECO:0000256" key="1">
    <source>
        <dbReference type="SAM" id="Phobius"/>
    </source>
</evidence>
<feature type="transmembrane region" description="Helical" evidence="1">
    <location>
        <begin position="71"/>
        <end position="90"/>
    </location>
</feature>
<feature type="transmembrane region" description="Helical" evidence="1">
    <location>
        <begin position="97"/>
        <end position="115"/>
    </location>
</feature>
<sequence length="240" mass="27623">MLLNTLTTFEQFYLKIKSNRWYWLFSIFCRVSLAFAFIAAGMVKIVDERFASGLSVVHPMGAYLEALHHTGYYYTFIGVVQVLAAVLLLIPRTVALGALLYFPIILNIWVLSYAVRFDGSFVTSPLMVLANLFLLVWNYDRLKYLLPFKQFSGIGIFEKPKKYSLKFPWMFFGVVLMTVFSVIAFAQFGHEVMPRNSLSDCQRQFKGTVNEKAGFKFCECIHMNGTPLDDCLEEFERAKQ</sequence>
<protein>
    <recommendedName>
        <fullName evidence="4">DoxX family protein</fullName>
    </recommendedName>
</protein>
<dbReference type="eggNOG" id="ENOG502Z8VK">
    <property type="taxonomic scope" value="Bacteria"/>
</dbReference>
<reference evidence="3" key="1">
    <citation type="submission" date="2013-11" db="EMBL/GenBank/DDBJ databases">
        <title>Draft genome sequence from a member of Zhouia, isolated tidal flat.</title>
        <authorList>
            <person name="Jin H."/>
            <person name="Jeon C.O."/>
        </authorList>
    </citation>
    <scope>NUCLEOTIDE SEQUENCE [LARGE SCALE GENOMIC DNA]</scope>
    <source>
        <strain evidence="3">AD3</strain>
    </source>
</reference>
<keyword evidence="1" id="KW-0472">Membrane</keyword>
<evidence type="ECO:0000313" key="2">
    <source>
        <dbReference type="EMBL" id="ETN96866.1"/>
    </source>
</evidence>
<keyword evidence="1" id="KW-1133">Transmembrane helix</keyword>